<name>A0AAD6CFS1_9EURO</name>
<evidence type="ECO:0000259" key="1">
    <source>
        <dbReference type="Pfam" id="PF24494"/>
    </source>
</evidence>
<evidence type="ECO:0000313" key="2">
    <source>
        <dbReference type="EMBL" id="KAJ5464318.1"/>
    </source>
</evidence>
<protein>
    <recommendedName>
        <fullName evidence="1">DUF7587 domain-containing protein</fullName>
    </recommendedName>
</protein>
<reference evidence="2" key="2">
    <citation type="journal article" date="2023" name="IMA Fungus">
        <title>Comparative genomic study of the Penicillium genus elucidates a diverse pangenome and 15 lateral gene transfer events.</title>
        <authorList>
            <person name="Petersen C."/>
            <person name="Sorensen T."/>
            <person name="Nielsen M.R."/>
            <person name="Sondergaard T.E."/>
            <person name="Sorensen J.L."/>
            <person name="Fitzpatrick D.A."/>
            <person name="Frisvad J.C."/>
            <person name="Nielsen K.L."/>
        </authorList>
    </citation>
    <scope>NUCLEOTIDE SEQUENCE</scope>
    <source>
        <strain evidence="2">IBT 16125</strain>
    </source>
</reference>
<reference evidence="2" key="1">
    <citation type="submission" date="2022-12" db="EMBL/GenBank/DDBJ databases">
        <authorList>
            <person name="Petersen C."/>
        </authorList>
    </citation>
    <scope>NUCLEOTIDE SEQUENCE</scope>
    <source>
        <strain evidence="2">IBT 16125</strain>
    </source>
</reference>
<sequence length="267" mass="30281">MGHSLKGRYFYRCYSSASAGALRCGKYDDAPNKLSHHELLHEFANHRIRTKKVPTALVSVTVRPLEALQRALAKFYTPQEYAEGPKEIWIAILFVPDDAKIKPHRACELAQQSTGSKNTDVFKYEYLFEREIPKAYVKHNVSLEKLLEGGLSVKSFLDADKNFPSTLRSLQRLVMRELLDGDAYGVGRWLGGIARAFGIGAPFYEIAHNILSDCLKRFSCIDEDHQYGYFHWVDDYGNVELCGGIEFASICDIEDGIKDEFDSWLGL</sequence>
<evidence type="ECO:0000313" key="3">
    <source>
        <dbReference type="Proteomes" id="UP001213681"/>
    </source>
</evidence>
<gene>
    <name evidence="2" type="ORF">N7458_000004</name>
</gene>
<accession>A0AAD6CFS1</accession>
<proteinExistence type="predicted"/>
<keyword evidence="3" id="KW-1185">Reference proteome</keyword>
<dbReference type="EMBL" id="JAPVEA010000001">
    <property type="protein sequence ID" value="KAJ5464318.1"/>
    <property type="molecule type" value="Genomic_DNA"/>
</dbReference>
<dbReference type="AlphaFoldDB" id="A0AAD6CFS1"/>
<dbReference type="Proteomes" id="UP001213681">
    <property type="component" value="Unassembled WGS sequence"/>
</dbReference>
<dbReference type="Pfam" id="PF24494">
    <property type="entry name" value="DUF7587"/>
    <property type="match status" value="1"/>
</dbReference>
<dbReference type="RefSeq" id="XP_056771165.1">
    <property type="nucleotide sequence ID" value="XM_056903398.1"/>
</dbReference>
<organism evidence="2 3">
    <name type="scientific">Penicillium daleae</name>
    <dbReference type="NCBI Taxonomy" id="63821"/>
    <lineage>
        <taxon>Eukaryota</taxon>
        <taxon>Fungi</taxon>
        <taxon>Dikarya</taxon>
        <taxon>Ascomycota</taxon>
        <taxon>Pezizomycotina</taxon>
        <taxon>Eurotiomycetes</taxon>
        <taxon>Eurotiomycetidae</taxon>
        <taxon>Eurotiales</taxon>
        <taxon>Aspergillaceae</taxon>
        <taxon>Penicillium</taxon>
    </lineage>
</organism>
<comment type="caution">
    <text evidence="2">The sequence shown here is derived from an EMBL/GenBank/DDBJ whole genome shotgun (WGS) entry which is preliminary data.</text>
</comment>
<dbReference type="InterPro" id="IPR056009">
    <property type="entry name" value="DUF7587"/>
</dbReference>
<feature type="domain" description="DUF7587" evidence="1">
    <location>
        <begin position="8"/>
        <end position="146"/>
    </location>
</feature>
<dbReference type="GeneID" id="81593641"/>